<gene>
    <name evidence="2" type="ORF">AVDCRST_MAG20-1310</name>
</gene>
<accession>A0A6J4HTW0</accession>
<proteinExistence type="predicted"/>
<feature type="compositionally biased region" description="Basic residues" evidence="1">
    <location>
        <begin position="60"/>
        <end position="84"/>
    </location>
</feature>
<protein>
    <submittedName>
        <fullName evidence="2">SSU ribosomal protein S9p (S16e)</fullName>
    </submittedName>
</protein>
<evidence type="ECO:0000313" key="2">
    <source>
        <dbReference type="EMBL" id="CAA9232776.1"/>
    </source>
</evidence>
<reference evidence="2" key="1">
    <citation type="submission" date="2020-02" db="EMBL/GenBank/DDBJ databases">
        <authorList>
            <person name="Meier V. D."/>
        </authorList>
    </citation>
    <scope>NUCLEOTIDE SEQUENCE</scope>
    <source>
        <strain evidence="2">AVDCRST_MAG20</strain>
    </source>
</reference>
<evidence type="ECO:0000256" key="1">
    <source>
        <dbReference type="SAM" id="MobiDB-lite"/>
    </source>
</evidence>
<organism evidence="2">
    <name type="scientific">uncultured Acidimicrobiales bacterium</name>
    <dbReference type="NCBI Taxonomy" id="310071"/>
    <lineage>
        <taxon>Bacteria</taxon>
        <taxon>Bacillati</taxon>
        <taxon>Actinomycetota</taxon>
        <taxon>Acidimicrobiia</taxon>
        <taxon>Acidimicrobiales</taxon>
        <taxon>environmental samples</taxon>
    </lineage>
</organism>
<dbReference type="EMBL" id="CADCSY010000058">
    <property type="protein sequence ID" value="CAA9232776.1"/>
    <property type="molecule type" value="Genomic_DNA"/>
</dbReference>
<name>A0A6J4HTW0_9ACTN</name>
<dbReference type="AlphaFoldDB" id="A0A6J4HTW0"/>
<feature type="compositionally biased region" description="Basic and acidic residues" evidence="1">
    <location>
        <begin position="22"/>
        <end position="34"/>
    </location>
</feature>
<feature type="region of interest" description="Disordered" evidence="1">
    <location>
        <begin position="1"/>
        <end position="131"/>
    </location>
</feature>
<keyword evidence="2" id="KW-0687">Ribonucleoprotein</keyword>
<dbReference type="GO" id="GO:0005840">
    <property type="term" value="C:ribosome"/>
    <property type="evidence" value="ECO:0007669"/>
    <property type="project" value="UniProtKB-KW"/>
</dbReference>
<sequence length="131" mass="14398">GHQAAHPDNRSSQGGGRPRPPARGDRDDHGEQAHLRRVLPLRDPPDGGHRAVAAHDHGGGLRRRRHHARRRHHRPGRRPAPRHRPGADRPRSRAPPRPQGGGLPHARCPREGVQEVRPQEGPQGAAVLQAL</sequence>
<feature type="non-terminal residue" evidence="2">
    <location>
        <position position="131"/>
    </location>
</feature>
<keyword evidence="2" id="KW-0689">Ribosomal protein</keyword>
<feature type="non-terminal residue" evidence="2">
    <location>
        <position position="1"/>
    </location>
</feature>
<feature type="compositionally biased region" description="Basic and acidic residues" evidence="1">
    <location>
        <begin position="43"/>
        <end position="59"/>
    </location>
</feature>
<feature type="compositionally biased region" description="Basic and acidic residues" evidence="1">
    <location>
        <begin position="108"/>
        <end position="118"/>
    </location>
</feature>